<dbReference type="Gene3D" id="3.40.50.1820">
    <property type="entry name" value="alpha/beta hydrolase"/>
    <property type="match status" value="2"/>
</dbReference>
<keyword evidence="5" id="KW-0325">Glycoprotein</keyword>
<dbReference type="PANTHER" id="PTHR43142:SF1">
    <property type="entry name" value="CARBOXYLIC ESTER HYDROLASE"/>
    <property type="match status" value="1"/>
</dbReference>
<evidence type="ECO:0000256" key="3">
    <source>
        <dbReference type="ARBA" id="ARBA00022801"/>
    </source>
</evidence>
<dbReference type="InterPro" id="IPR029058">
    <property type="entry name" value="AB_hydrolase_fold"/>
</dbReference>
<dbReference type="InParanoid" id="A0A7E5WU48"/>
<feature type="domain" description="Carboxylesterase type B" evidence="6">
    <location>
        <begin position="604"/>
        <end position="1125"/>
    </location>
</feature>
<dbReference type="AlphaFoldDB" id="A0A7E5WU48"/>
<dbReference type="InterPro" id="IPR002018">
    <property type="entry name" value="CarbesteraseB"/>
</dbReference>
<dbReference type="GO" id="GO:0052689">
    <property type="term" value="F:carboxylic ester hydrolase activity"/>
    <property type="evidence" value="ECO:0007669"/>
    <property type="project" value="UniProtKB-KW"/>
</dbReference>
<reference evidence="8" key="1">
    <citation type="submission" date="2025-08" db="UniProtKB">
        <authorList>
            <consortium name="RefSeq"/>
        </authorList>
    </citation>
    <scope>IDENTIFICATION</scope>
</reference>
<keyword evidence="2" id="KW-0719">Serine esterase</keyword>
<keyword evidence="4" id="KW-1015">Disulfide bond</keyword>
<evidence type="ECO:0000256" key="4">
    <source>
        <dbReference type="ARBA" id="ARBA00023157"/>
    </source>
</evidence>
<proteinExistence type="inferred from homology"/>
<dbReference type="GeneID" id="113505756"/>
<evidence type="ECO:0000256" key="5">
    <source>
        <dbReference type="ARBA" id="ARBA00023180"/>
    </source>
</evidence>
<feature type="domain" description="Carboxylesterase type B" evidence="6">
    <location>
        <begin position="3"/>
        <end position="524"/>
    </location>
</feature>
<dbReference type="InterPro" id="IPR019826">
    <property type="entry name" value="Carboxylesterase_B_AS"/>
</dbReference>
<dbReference type="FunFam" id="3.40.50.1820:FF:000092">
    <property type="entry name" value="Carboxylic ester hydrolase"/>
    <property type="match status" value="2"/>
</dbReference>
<dbReference type="InterPro" id="IPR019819">
    <property type="entry name" value="Carboxylesterase_B_CS"/>
</dbReference>
<name>A0A7E5WU48_TRINI</name>
<dbReference type="RefSeq" id="XP_026744363.1">
    <property type="nucleotide sequence ID" value="XM_026888562.1"/>
</dbReference>
<keyword evidence="7" id="KW-1185">Reference proteome</keyword>
<organism evidence="7 8">
    <name type="scientific">Trichoplusia ni</name>
    <name type="common">Cabbage looper</name>
    <dbReference type="NCBI Taxonomy" id="7111"/>
    <lineage>
        <taxon>Eukaryota</taxon>
        <taxon>Metazoa</taxon>
        <taxon>Ecdysozoa</taxon>
        <taxon>Arthropoda</taxon>
        <taxon>Hexapoda</taxon>
        <taxon>Insecta</taxon>
        <taxon>Pterygota</taxon>
        <taxon>Neoptera</taxon>
        <taxon>Endopterygota</taxon>
        <taxon>Lepidoptera</taxon>
        <taxon>Glossata</taxon>
        <taxon>Ditrysia</taxon>
        <taxon>Noctuoidea</taxon>
        <taxon>Noctuidae</taxon>
        <taxon>Plusiinae</taxon>
        <taxon>Trichoplusia</taxon>
    </lineage>
</organism>
<gene>
    <name evidence="8" type="primary">LOC113505756</name>
</gene>
<dbReference type="Pfam" id="PF00135">
    <property type="entry name" value="COesterase"/>
    <property type="match status" value="2"/>
</dbReference>
<sequence length="1136" mass="126986">MVEVKVQQGVLAGEQLKTDPDGTLYYSFKGIPYAEPPLGKLRFKAPRPPLPWKGVRKATEHGPQCPQKNLFTQEIITSTEDCLYLNVYSPDIKPASPLPVMVFIHGGGYLCGSGDDDLYGPNILVNHGVILVTINYRLEVLGFLCLDTEEVPGNAGMKDQVAALRWVKDNIASFGGDPNNVTIFGESAGGAAVVFHTISPMSKGLFNRAISMSGVPSCDWGLPFVPRKRAFLLGQQLGLNTKDPQKLLDFLRSVPVEKLLGTNPAVISFEDYNNHGFKQFYFTPVIEKDFGKEHFLTEKPSEAVKNGRVSDVDLLIGYTSEESLWGINTTVESLQKTYNLYSEQLVPREILISCTPETVLDVAEIINENYFEGSPISKDNLRKVVSFSNDAYFVADVNRFLSHLPKVGDGKRYMYKFSCVSGRNFFGNSGEKYGIVGAAHLDDIMYLFDGKLINLKLEKDSKEYELVNLVCKVFTNFAKFGNPTPDDSLGAVWPEYDNNSKRYVDIGDSLTVASNPDADAVQFWKTIYEYAGLEWTDSKLKRASHSYLTDYSMFTDTVIIEHILGNRNDQLHQCIHRFVSRQHSLDLEYIIILLLNKFYVTMVVIKVQQGWLSGEQLKTSPEGTPYYSFKGIPYAAPPVGKLRFKAPQPPLPWEGIRKATEHGPKCPQRDIFTQALIIGSEDCLNLNVYSPNIEPPTPLPVLLFIHGGGFKSGSGEDDRYSPDFFMSHGIILVTINYRLDALGFLCLDTEEVPGNAGLKDQVAALRWVRDNIASFGGDPHNVTVSGESAGGASTCYHLISPMSEGLFKRAISMSGVPTCDWAIPFVPQKKAFQFGKLLGLNTKDPQELLDFLQNLPVEKLLDGDPAVISFEEHNNHGFKHFHFTPVVEKDFGQEHFLTIDPMQALKNKDINEADLLIGYANDESLTLLEHLEEKLSKASTIYPEIVVPRKMLITCTPETILEVAEKVIDRYFQDTPISLKNTRKFVTLLNDTSFIIDVNRFISHLPKVGKGKRFMYKFSTVSGRNVYGSLGIPYGIVGAGHMDILMYIMDAKMYNLRTEKDSKEFKLITLVCSVFANFVKYGNPTPDDSLGAVWPEYDHNSKRYVDIGDSLTVASNPDAEAIKFWRGIYELAGLEY</sequence>
<dbReference type="PROSITE" id="PS00122">
    <property type="entry name" value="CARBOXYLESTERASE_B_1"/>
    <property type="match status" value="2"/>
</dbReference>
<dbReference type="OrthoDB" id="19653at2759"/>
<comment type="similarity">
    <text evidence="1">Belongs to the type-B carboxylesterase/lipase family.</text>
</comment>
<dbReference type="PANTHER" id="PTHR43142">
    <property type="entry name" value="CARBOXYLIC ESTER HYDROLASE"/>
    <property type="match status" value="1"/>
</dbReference>
<dbReference type="KEGG" id="tnl:113505756"/>
<accession>A0A7E5WU48</accession>
<protein>
    <submittedName>
        <fullName evidence="8">Uncharacterized protein LOC113505756</fullName>
    </submittedName>
</protein>
<dbReference type="PROSITE" id="PS00941">
    <property type="entry name" value="CARBOXYLESTERASE_B_2"/>
    <property type="match status" value="1"/>
</dbReference>
<dbReference type="SUPFAM" id="SSF53474">
    <property type="entry name" value="alpha/beta-Hydrolases"/>
    <property type="match status" value="2"/>
</dbReference>
<keyword evidence="3" id="KW-0378">Hydrolase</keyword>
<evidence type="ECO:0000256" key="1">
    <source>
        <dbReference type="ARBA" id="ARBA00005964"/>
    </source>
</evidence>
<dbReference type="Proteomes" id="UP000322000">
    <property type="component" value="Chromosome 27"/>
</dbReference>
<evidence type="ECO:0000256" key="2">
    <source>
        <dbReference type="ARBA" id="ARBA00022487"/>
    </source>
</evidence>
<evidence type="ECO:0000313" key="7">
    <source>
        <dbReference type="Proteomes" id="UP000322000"/>
    </source>
</evidence>
<evidence type="ECO:0000313" key="8">
    <source>
        <dbReference type="RefSeq" id="XP_026744363.1"/>
    </source>
</evidence>
<evidence type="ECO:0000259" key="6">
    <source>
        <dbReference type="Pfam" id="PF00135"/>
    </source>
</evidence>